<proteinExistence type="predicted"/>
<accession>A0A284S4N9</accession>
<dbReference type="Proteomes" id="UP000219338">
    <property type="component" value="Unassembled WGS sequence"/>
</dbReference>
<evidence type="ECO:0000313" key="1">
    <source>
        <dbReference type="EMBL" id="SJL15959.1"/>
    </source>
</evidence>
<evidence type="ECO:0000313" key="2">
    <source>
        <dbReference type="Proteomes" id="UP000219338"/>
    </source>
</evidence>
<reference evidence="2" key="1">
    <citation type="journal article" date="2017" name="Nat. Ecol. Evol.">
        <title>Genome expansion and lineage-specific genetic innovations in the forest pathogenic fungi Armillaria.</title>
        <authorList>
            <person name="Sipos G."/>
            <person name="Prasanna A.N."/>
            <person name="Walter M.C."/>
            <person name="O'Connor E."/>
            <person name="Balint B."/>
            <person name="Krizsan K."/>
            <person name="Kiss B."/>
            <person name="Hess J."/>
            <person name="Varga T."/>
            <person name="Slot J."/>
            <person name="Riley R."/>
            <person name="Boka B."/>
            <person name="Rigling D."/>
            <person name="Barry K."/>
            <person name="Lee J."/>
            <person name="Mihaltcheva S."/>
            <person name="LaButti K."/>
            <person name="Lipzen A."/>
            <person name="Waldron R."/>
            <person name="Moloney N.M."/>
            <person name="Sperisen C."/>
            <person name="Kredics L."/>
            <person name="Vagvoelgyi C."/>
            <person name="Patrignani A."/>
            <person name="Fitzpatrick D."/>
            <person name="Nagy I."/>
            <person name="Doyle S."/>
            <person name="Anderson J.B."/>
            <person name="Grigoriev I.V."/>
            <person name="Gueldener U."/>
            <person name="Muensterkoetter M."/>
            <person name="Nagy L.G."/>
        </authorList>
    </citation>
    <scope>NUCLEOTIDE SEQUENCE [LARGE SCALE GENOMIC DNA]</scope>
    <source>
        <strain evidence="2">C18/9</strain>
    </source>
</reference>
<keyword evidence="2" id="KW-1185">Reference proteome</keyword>
<organism evidence="1 2">
    <name type="scientific">Armillaria ostoyae</name>
    <name type="common">Armillaria root rot fungus</name>
    <dbReference type="NCBI Taxonomy" id="47428"/>
    <lineage>
        <taxon>Eukaryota</taxon>
        <taxon>Fungi</taxon>
        <taxon>Dikarya</taxon>
        <taxon>Basidiomycota</taxon>
        <taxon>Agaricomycotina</taxon>
        <taxon>Agaricomycetes</taxon>
        <taxon>Agaricomycetidae</taxon>
        <taxon>Agaricales</taxon>
        <taxon>Marasmiineae</taxon>
        <taxon>Physalacriaceae</taxon>
        <taxon>Armillaria</taxon>
    </lineage>
</organism>
<protein>
    <submittedName>
        <fullName evidence="1">Uncharacterized protein</fullName>
    </submittedName>
</protein>
<sequence length="127" mass="14467">MPIHVDLSIARHWRTDSFTPMGQAPSRRLAPLSCIMLSISSFSLYHNEIYASFLRALEDIHTVICLFTTFVCLFDAPAIDLEQRYIKDSPCLFSQLLMVLHGLYSFVGKTGPQARTTFNLKYSFLLS</sequence>
<gene>
    <name evidence="1" type="ORF">ARMOST_19471</name>
</gene>
<name>A0A284S4N9_ARMOS</name>
<dbReference type="EMBL" id="FUEG01000032">
    <property type="protein sequence ID" value="SJL15959.1"/>
    <property type="molecule type" value="Genomic_DNA"/>
</dbReference>
<dbReference type="AlphaFoldDB" id="A0A284S4N9"/>